<sequence length="562" mass="61991">MSMSSEENKSSAIRFGEREVGHSDNRPTKTAAAARHAQFELGDYNDSARDEESDETADVYGSVPSDKRDMMRMGKEQELRRVFRQVSLLSFTAILMATWEFVLMACTQGLVDGGRAGLFWSYIWVIIGYGFIIASLAEMSSMAPTCGGQYHWVSEFAPPNCQKFLSYITGWVSTLSWQAGNASGGFICGTLIQSLIIIKNPDYAAPGWQGTLLVFPVMLVCVVFNIWLNHWLPSMQNAVMVLHVAGFLAIMVIFWVLSPHVPAREVFLDFENDGGWQTMGLALMIGQISAVGFLGASDAAAHMSEEVKDAGLSVPRAMWWTYIVNGLLGLIMLVSFLFAMPSVEDAINDVTGYPMMYAFQQAMPMNGTIVLTVLMMVLLMAGNISYQASTARQTYAFARDRGFPGSRWLGYVNPKLMIPVNAVIFSAVFTIILSLINIGSSAAFNAIISLGAVAQMGTYAISITCVLYRRLTAPHLLPKARWSLGRWGVVINIVGLLFAWEVFFWCFWPNAQPVTVDSFNWAPVMFVAVVVGALITYYFQGRRVYTGPVAIVQGRQEESLAG</sequence>
<evidence type="ECO:0000256" key="3">
    <source>
        <dbReference type="ARBA" id="ARBA00022692"/>
    </source>
</evidence>
<feature type="transmembrane region" description="Helical" evidence="7">
    <location>
        <begin position="179"/>
        <end position="198"/>
    </location>
</feature>
<dbReference type="GO" id="GO:0016020">
    <property type="term" value="C:membrane"/>
    <property type="evidence" value="ECO:0007669"/>
    <property type="project" value="UniProtKB-SubCell"/>
</dbReference>
<feature type="transmembrane region" description="Helical" evidence="7">
    <location>
        <begin position="119"/>
        <end position="137"/>
    </location>
</feature>
<feature type="transmembrane region" description="Helical" evidence="7">
    <location>
        <begin position="317"/>
        <end position="343"/>
    </location>
</feature>
<feature type="region of interest" description="Disordered" evidence="6">
    <location>
        <begin position="1"/>
        <end position="62"/>
    </location>
</feature>
<dbReference type="Proteomes" id="UP000304951">
    <property type="component" value="Unassembled WGS sequence"/>
</dbReference>
<comment type="subcellular location">
    <subcellularLocation>
        <location evidence="1">Membrane</location>
        <topology evidence="1">Multi-pass membrane protein</topology>
    </subcellularLocation>
</comment>
<dbReference type="EMBL" id="QZAF01000389">
    <property type="protein sequence ID" value="THV67641.1"/>
    <property type="molecule type" value="Genomic_DNA"/>
</dbReference>
<comment type="caution">
    <text evidence="8">The sequence shown here is derived from an EMBL/GenBank/DDBJ whole genome shotgun (WGS) entry which is preliminary data.</text>
</comment>
<dbReference type="PANTHER" id="PTHR45649">
    <property type="entry name" value="AMINO-ACID PERMEASE BAT1"/>
    <property type="match status" value="1"/>
</dbReference>
<dbReference type="Pfam" id="PF13520">
    <property type="entry name" value="AA_permease_2"/>
    <property type="match status" value="1"/>
</dbReference>
<dbReference type="PIRSF" id="PIRSF006060">
    <property type="entry name" value="AA_transporter"/>
    <property type="match status" value="1"/>
</dbReference>
<feature type="transmembrane region" description="Helical" evidence="7">
    <location>
        <begin position="416"/>
        <end position="436"/>
    </location>
</feature>
<feature type="transmembrane region" description="Helical" evidence="7">
    <location>
        <begin position="363"/>
        <end position="382"/>
    </location>
</feature>
<evidence type="ECO:0000256" key="4">
    <source>
        <dbReference type="ARBA" id="ARBA00022989"/>
    </source>
</evidence>
<feature type="transmembrane region" description="Helical" evidence="7">
    <location>
        <begin position="82"/>
        <end position="99"/>
    </location>
</feature>
<name>A0A4S8SB76_AURPU</name>
<evidence type="ECO:0000256" key="2">
    <source>
        <dbReference type="ARBA" id="ARBA00022448"/>
    </source>
</evidence>
<evidence type="ECO:0000313" key="9">
    <source>
        <dbReference type="Proteomes" id="UP000304951"/>
    </source>
</evidence>
<evidence type="ECO:0000256" key="7">
    <source>
        <dbReference type="SAM" id="Phobius"/>
    </source>
</evidence>
<feature type="transmembrane region" description="Helical" evidence="7">
    <location>
        <begin position="240"/>
        <end position="258"/>
    </location>
</feature>
<dbReference type="InterPro" id="IPR002293">
    <property type="entry name" value="AA/rel_permease1"/>
</dbReference>
<evidence type="ECO:0000313" key="8">
    <source>
        <dbReference type="EMBL" id="THV67641.1"/>
    </source>
</evidence>
<keyword evidence="3 7" id="KW-0812">Transmembrane</keyword>
<gene>
    <name evidence="8" type="ORF">D6D28_07342</name>
</gene>
<evidence type="ECO:0000256" key="5">
    <source>
        <dbReference type="ARBA" id="ARBA00023136"/>
    </source>
</evidence>
<dbReference type="GO" id="GO:0022857">
    <property type="term" value="F:transmembrane transporter activity"/>
    <property type="evidence" value="ECO:0007669"/>
    <property type="project" value="InterPro"/>
</dbReference>
<keyword evidence="4 7" id="KW-1133">Transmembrane helix</keyword>
<reference evidence="8 9" key="1">
    <citation type="submission" date="2018-10" db="EMBL/GenBank/DDBJ databases">
        <title>Fifty Aureobasidium pullulans genomes reveal a recombining polyextremotolerant generalist.</title>
        <authorList>
            <person name="Gostincar C."/>
            <person name="Turk M."/>
            <person name="Zajc J."/>
            <person name="Gunde-Cimerman N."/>
        </authorList>
    </citation>
    <scope>NUCLEOTIDE SEQUENCE [LARGE SCALE GENOMIC DNA]</scope>
    <source>
        <strain evidence="8 9">EXF-11900</strain>
    </source>
</reference>
<evidence type="ECO:0000256" key="1">
    <source>
        <dbReference type="ARBA" id="ARBA00004141"/>
    </source>
</evidence>
<proteinExistence type="predicted"/>
<protein>
    <submittedName>
        <fullName evidence="8">GABA permease-like protein</fullName>
    </submittedName>
</protein>
<feature type="transmembrane region" description="Helical" evidence="7">
    <location>
        <begin position="520"/>
        <end position="539"/>
    </location>
</feature>
<feature type="transmembrane region" description="Helical" evidence="7">
    <location>
        <begin position="442"/>
        <end position="468"/>
    </location>
</feature>
<feature type="compositionally biased region" description="Basic and acidic residues" evidence="6">
    <location>
        <begin position="15"/>
        <end position="27"/>
    </location>
</feature>
<feature type="transmembrane region" description="Helical" evidence="7">
    <location>
        <begin position="210"/>
        <end position="228"/>
    </location>
</feature>
<feature type="transmembrane region" description="Helical" evidence="7">
    <location>
        <begin position="489"/>
        <end position="508"/>
    </location>
</feature>
<feature type="transmembrane region" description="Helical" evidence="7">
    <location>
        <begin position="278"/>
        <end position="296"/>
    </location>
</feature>
<accession>A0A4S8SB76</accession>
<keyword evidence="2" id="KW-0813">Transport</keyword>
<organism evidence="8 9">
    <name type="scientific">Aureobasidium pullulans</name>
    <name type="common">Black yeast</name>
    <name type="synonym">Pullularia pullulans</name>
    <dbReference type="NCBI Taxonomy" id="5580"/>
    <lineage>
        <taxon>Eukaryota</taxon>
        <taxon>Fungi</taxon>
        <taxon>Dikarya</taxon>
        <taxon>Ascomycota</taxon>
        <taxon>Pezizomycotina</taxon>
        <taxon>Dothideomycetes</taxon>
        <taxon>Dothideomycetidae</taxon>
        <taxon>Dothideales</taxon>
        <taxon>Saccotheciaceae</taxon>
        <taxon>Aureobasidium</taxon>
    </lineage>
</organism>
<dbReference type="PANTHER" id="PTHR45649:SF4">
    <property type="entry name" value="TRANSPORTER, PUTATIVE (EUROFUNG)-RELATED"/>
    <property type="match status" value="1"/>
</dbReference>
<evidence type="ECO:0000256" key="6">
    <source>
        <dbReference type="SAM" id="MobiDB-lite"/>
    </source>
</evidence>
<dbReference type="Gene3D" id="1.20.1740.10">
    <property type="entry name" value="Amino acid/polyamine transporter I"/>
    <property type="match status" value="1"/>
</dbReference>
<dbReference type="AlphaFoldDB" id="A0A4S8SB76"/>
<keyword evidence="5 7" id="KW-0472">Membrane</keyword>